<proteinExistence type="predicted"/>
<feature type="domain" description="DUF58" evidence="1">
    <location>
        <begin position="199"/>
        <end position="381"/>
    </location>
</feature>
<evidence type="ECO:0000313" key="3">
    <source>
        <dbReference type="Proteomes" id="UP000239209"/>
    </source>
</evidence>
<gene>
    <name evidence="2" type="ORF">CLV70_1509</name>
</gene>
<dbReference type="AlphaFoldDB" id="A0A2T0R951"/>
<name>A0A2T0R951_9ACTN</name>
<organism evidence="2 3">
    <name type="scientific">Pseudosporangium ferrugineum</name>
    <dbReference type="NCBI Taxonomy" id="439699"/>
    <lineage>
        <taxon>Bacteria</taxon>
        <taxon>Bacillati</taxon>
        <taxon>Actinomycetota</taxon>
        <taxon>Actinomycetes</taxon>
        <taxon>Micromonosporales</taxon>
        <taxon>Micromonosporaceae</taxon>
        <taxon>Pseudosporangium</taxon>
    </lineage>
</organism>
<reference evidence="2 3" key="1">
    <citation type="submission" date="2018-03" db="EMBL/GenBank/DDBJ databases">
        <title>Genomic Encyclopedia of Archaeal and Bacterial Type Strains, Phase II (KMG-II): from individual species to whole genera.</title>
        <authorList>
            <person name="Goeker M."/>
        </authorList>
    </citation>
    <scope>NUCLEOTIDE SEQUENCE [LARGE SCALE GENOMIC DNA]</scope>
    <source>
        <strain evidence="2 3">DSM 45348</strain>
    </source>
</reference>
<comment type="caution">
    <text evidence="2">The sequence shown here is derived from an EMBL/GenBank/DDBJ whole genome shotgun (WGS) entry which is preliminary data.</text>
</comment>
<evidence type="ECO:0000313" key="2">
    <source>
        <dbReference type="EMBL" id="PRY17683.1"/>
    </source>
</evidence>
<dbReference type="PANTHER" id="PTHR33608">
    <property type="entry name" value="BLL2464 PROTEIN"/>
    <property type="match status" value="1"/>
</dbReference>
<dbReference type="Proteomes" id="UP000239209">
    <property type="component" value="Unassembled WGS sequence"/>
</dbReference>
<dbReference type="EMBL" id="PVZG01000050">
    <property type="protein sequence ID" value="PRY17683.1"/>
    <property type="molecule type" value="Genomic_DNA"/>
</dbReference>
<dbReference type="OrthoDB" id="845740at2"/>
<sequence>MVTRRFALLLALGVPLPALLPSPWLLTLAVLGLASGAAVLDVLVAAPLTGVTLRREGDETVWLGDTATTTLTVGNTARRPMWLRLRDRWVPSAGADHTEHRLNLLGGEEQRVTTTLTPTRHGDRAAVRVTLRSYGPLGLAYRQRSQRWNGAVTPKWSLRVLPRFPSRRLLPEKLAKLRIFDGAVVTRGRGQGTEFDVLREYVIGDDVRSIDWRASARTHDVVVRTWRPERDRRVVCVLDTGRTSAARIGDEPRLDAAIDAALLLAVLASKADDRVDMLAVDTAVRAKVEGGGHRTRLPRLISSMAALEPALVETDFGLVAGDLLRRDHKRALVVIFSALDAAPIVEGLLPILSRLTTKHRVVLASVRDPETARLAHLPGTGATAEEVHLAAAAELALAERDRVRALLGQQGVIVVDEPRETFASKVSDVYLMLKAAGRL</sequence>
<dbReference type="InterPro" id="IPR002881">
    <property type="entry name" value="DUF58"/>
</dbReference>
<accession>A0A2T0R951</accession>
<protein>
    <submittedName>
        <fullName evidence="2">Uncharacterized protein (DUF58 family)</fullName>
    </submittedName>
</protein>
<keyword evidence="3" id="KW-1185">Reference proteome</keyword>
<dbReference type="Pfam" id="PF01882">
    <property type="entry name" value="DUF58"/>
    <property type="match status" value="1"/>
</dbReference>
<dbReference type="RefSeq" id="WP_106131484.1">
    <property type="nucleotide sequence ID" value="NZ_PVZG01000050.1"/>
</dbReference>
<evidence type="ECO:0000259" key="1">
    <source>
        <dbReference type="Pfam" id="PF01882"/>
    </source>
</evidence>
<dbReference type="PANTHER" id="PTHR33608:SF3">
    <property type="entry name" value="SLR2013 PROTEIN"/>
    <property type="match status" value="1"/>
</dbReference>